<dbReference type="Gramene" id="KCW81993">
    <property type="protein sequence ID" value="KCW81993"/>
    <property type="gene ID" value="EUGRSUZ_C03360"/>
</dbReference>
<dbReference type="PROSITE" id="PS00108">
    <property type="entry name" value="PROTEIN_KINASE_ST"/>
    <property type="match status" value="1"/>
</dbReference>
<comment type="subcellular location">
    <subcellularLocation>
        <location evidence="1">Cell membrane</location>
        <topology evidence="1">Single-pass membrane protein</topology>
    </subcellularLocation>
</comment>
<dbReference type="EC" id="2.7.11.1" evidence="2"/>
<dbReference type="GO" id="GO:0005886">
    <property type="term" value="C:plasma membrane"/>
    <property type="evidence" value="ECO:0000318"/>
    <property type="project" value="GO_Central"/>
</dbReference>
<evidence type="ECO:0000256" key="10">
    <source>
        <dbReference type="ARBA" id="ARBA00022989"/>
    </source>
</evidence>
<keyword evidence="3" id="KW-1003">Cell membrane</keyword>
<dbReference type="Gramene" id="KCW81992">
    <property type="protein sequence ID" value="KCW81992"/>
    <property type="gene ID" value="EUGRSUZ_C03360"/>
</dbReference>
<comment type="catalytic activity">
    <reaction evidence="12">
        <text>L-threonyl-[protein] + ATP = O-phospho-L-threonyl-[protein] + ADP + H(+)</text>
        <dbReference type="Rhea" id="RHEA:46608"/>
        <dbReference type="Rhea" id="RHEA-COMP:11060"/>
        <dbReference type="Rhea" id="RHEA-COMP:11605"/>
        <dbReference type="ChEBI" id="CHEBI:15378"/>
        <dbReference type="ChEBI" id="CHEBI:30013"/>
        <dbReference type="ChEBI" id="CHEBI:30616"/>
        <dbReference type="ChEBI" id="CHEBI:61977"/>
        <dbReference type="ChEBI" id="CHEBI:456216"/>
        <dbReference type="EC" id="2.7.11.1"/>
    </reaction>
</comment>
<dbReference type="GO" id="GO:0004674">
    <property type="term" value="F:protein serine/threonine kinase activity"/>
    <property type="evidence" value="ECO:0007669"/>
    <property type="project" value="UniProtKB-KW"/>
</dbReference>
<sequence length="293" mass="32293">MVVGSRICQFHPLPLPYLTGGFGLVYHGVLPISERAVAVKRLKVQGEEGVPEFLNEVGMTSLAHHKHVVSLVGYCREGFELILVFEYMAKGSLASQLFGKGRLTLNWAARMKAAVGSAKGLAHLHEDCHPTIIHCDIKAANILLGSEFEAKIADFGLAEFASESNRRDSRVVRGTHGYIAPETYSSGEQTEKSDTFSFGIVLLELITGRRPVVPTNDEFLVYSVTRHHLTQALSDGNFNFLADTRLENNYNHEEMDRMVACAVACVRESAQLRPRMSLIVRVLEGHQSAADLG</sequence>
<dbReference type="AlphaFoldDB" id="A0A059CU62"/>
<feature type="domain" description="Protein kinase" evidence="14">
    <location>
        <begin position="11"/>
        <end position="289"/>
    </location>
</feature>
<keyword evidence="11" id="KW-0472">Membrane</keyword>
<dbReference type="InterPro" id="IPR000719">
    <property type="entry name" value="Prot_kinase_dom"/>
</dbReference>
<dbReference type="Gene3D" id="3.30.200.20">
    <property type="entry name" value="Phosphorylase Kinase, domain 1"/>
    <property type="match status" value="1"/>
</dbReference>
<dbReference type="GO" id="GO:0005524">
    <property type="term" value="F:ATP binding"/>
    <property type="evidence" value="ECO:0007669"/>
    <property type="project" value="UniProtKB-KW"/>
</dbReference>
<evidence type="ECO:0000256" key="5">
    <source>
        <dbReference type="ARBA" id="ARBA00022679"/>
    </source>
</evidence>
<evidence type="ECO:0000256" key="12">
    <source>
        <dbReference type="ARBA" id="ARBA00047899"/>
    </source>
</evidence>
<dbReference type="FunFam" id="1.10.510.10:FF:000095">
    <property type="entry name" value="protein STRUBBELIG-RECEPTOR FAMILY 8"/>
    <property type="match status" value="1"/>
</dbReference>
<keyword evidence="7" id="KW-0547">Nucleotide-binding</keyword>
<protein>
    <recommendedName>
        <fullName evidence="2">non-specific serine/threonine protein kinase</fullName>
        <ecNumber evidence="2">2.7.11.1</ecNumber>
    </recommendedName>
</protein>
<evidence type="ECO:0000256" key="3">
    <source>
        <dbReference type="ARBA" id="ARBA00022475"/>
    </source>
</evidence>
<evidence type="ECO:0000256" key="1">
    <source>
        <dbReference type="ARBA" id="ARBA00004162"/>
    </source>
</evidence>
<evidence type="ECO:0000313" key="15">
    <source>
        <dbReference type="EMBL" id="KCW81993.1"/>
    </source>
</evidence>
<keyword evidence="10" id="KW-1133">Transmembrane helix</keyword>
<keyword evidence="8" id="KW-0418">Kinase</keyword>
<evidence type="ECO:0000256" key="8">
    <source>
        <dbReference type="ARBA" id="ARBA00022777"/>
    </source>
</evidence>
<dbReference type="EMBL" id="KK198755">
    <property type="protein sequence ID" value="KCW81993.1"/>
    <property type="molecule type" value="Genomic_DNA"/>
</dbReference>
<dbReference type="Pfam" id="PF07714">
    <property type="entry name" value="PK_Tyr_Ser-Thr"/>
    <property type="match status" value="1"/>
</dbReference>
<dbReference type="InterPro" id="IPR008271">
    <property type="entry name" value="Ser/Thr_kinase_AS"/>
</dbReference>
<dbReference type="Gene3D" id="1.10.510.10">
    <property type="entry name" value="Transferase(Phosphotransferase) domain 1"/>
    <property type="match status" value="1"/>
</dbReference>
<dbReference type="PANTHER" id="PTHR47982">
    <property type="entry name" value="PROLINE-RICH RECEPTOR-LIKE PROTEIN KINASE PERK4"/>
    <property type="match status" value="1"/>
</dbReference>
<evidence type="ECO:0000256" key="2">
    <source>
        <dbReference type="ARBA" id="ARBA00012513"/>
    </source>
</evidence>
<reference evidence="15" key="1">
    <citation type="submission" date="2013-07" db="EMBL/GenBank/DDBJ databases">
        <title>The genome of Eucalyptus grandis.</title>
        <authorList>
            <person name="Schmutz J."/>
            <person name="Hayes R."/>
            <person name="Myburg A."/>
            <person name="Tuskan G."/>
            <person name="Grattapaglia D."/>
            <person name="Rokhsar D.S."/>
        </authorList>
    </citation>
    <scope>NUCLEOTIDE SEQUENCE</scope>
    <source>
        <tissue evidence="15">Leaf extractions</tissue>
    </source>
</reference>
<proteinExistence type="predicted"/>
<evidence type="ECO:0000259" key="14">
    <source>
        <dbReference type="PROSITE" id="PS50011"/>
    </source>
</evidence>
<dbReference type="OMA" id="RMIHCAT"/>
<keyword evidence="6" id="KW-0812">Transmembrane</keyword>
<evidence type="ECO:0000256" key="9">
    <source>
        <dbReference type="ARBA" id="ARBA00022840"/>
    </source>
</evidence>
<evidence type="ECO:0000256" key="4">
    <source>
        <dbReference type="ARBA" id="ARBA00022527"/>
    </source>
</evidence>
<comment type="catalytic activity">
    <reaction evidence="13">
        <text>L-seryl-[protein] + ATP = O-phospho-L-seryl-[protein] + ADP + H(+)</text>
        <dbReference type="Rhea" id="RHEA:17989"/>
        <dbReference type="Rhea" id="RHEA-COMP:9863"/>
        <dbReference type="Rhea" id="RHEA-COMP:11604"/>
        <dbReference type="ChEBI" id="CHEBI:15378"/>
        <dbReference type="ChEBI" id="CHEBI:29999"/>
        <dbReference type="ChEBI" id="CHEBI:30616"/>
        <dbReference type="ChEBI" id="CHEBI:83421"/>
        <dbReference type="ChEBI" id="CHEBI:456216"/>
        <dbReference type="EC" id="2.7.11.1"/>
    </reaction>
</comment>
<accession>A0A059CU62</accession>
<evidence type="ECO:0000256" key="11">
    <source>
        <dbReference type="ARBA" id="ARBA00023136"/>
    </source>
</evidence>
<dbReference type="PROSITE" id="PS50011">
    <property type="entry name" value="PROTEIN_KINASE_DOM"/>
    <property type="match status" value="1"/>
</dbReference>
<dbReference type="SUPFAM" id="SSF56112">
    <property type="entry name" value="Protein kinase-like (PK-like)"/>
    <property type="match status" value="1"/>
</dbReference>
<dbReference type="InterPro" id="IPR001245">
    <property type="entry name" value="Ser-Thr/Tyr_kinase_cat_dom"/>
</dbReference>
<keyword evidence="4" id="KW-0723">Serine/threonine-protein kinase</keyword>
<dbReference type="InterPro" id="IPR011009">
    <property type="entry name" value="Kinase-like_dom_sf"/>
</dbReference>
<evidence type="ECO:0000256" key="6">
    <source>
        <dbReference type="ARBA" id="ARBA00022692"/>
    </source>
</evidence>
<organism evidence="15">
    <name type="scientific">Eucalyptus grandis</name>
    <name type="common">Flooded gum</name>
    <dbReference type="NCBI Taxonomy" id="71139"/>
    <lineage>
        <taxon>Eukaryota</taxon>
        <taxon>Viridiplantae</taxon>
        <taxon>Streptophyta</taxon>
        <taxon>Embryophyta</taxon>
        <taxon>Tracheophyta</taxon>
        <taxon>Spermatophyta</taxon>
        <taxon>Magnoliopsida</taxon>
        <taxon>eudicotyledons</taxon>
        <taxon>Gunneridae</taxon>
        <taxon>Pentapetalae</taxon>
        <taxon>rosids</taxon>
        <taxon>malvids</taxon>
        <taxon>Myrtales</taxon>
        <taxon>Myrtaceae</taxon>
        <taxon>Myrtoideae</taxon>
        <taxon>Eucalypteae</taxon>
        <taxon>Eucalyptus</taxon>
    </lineage>
</organism>
<evidence type="ECO:0000256" key="7">
    <source>
        <dbReference type="ARBA" id="ARBA00022741"/>
    </source>
</evidence>
<evidence type="ECO:0000256" key="13">
    <source>
        <dbReference type="ARBA" id="ARBA00048679"/>
    </source>
</evidence>
<dbReference type="SMART" id="SM00220">
    <property type="entry name" value="S_TKc"/>
    <property type="match status" value="1"/>
</dbReference>
<keyword evidence="5" id="KW-0808">Transferase</keyword>
<dbReference type="EMBL" id="KK198755">
    <property type="protein sequence ID" value="KCW81992.1"/>
    <property type="molecule type" value="Genomic_DNA"/>
</dbReference>
<gene>
    <name evidence="15" type="ORF">EUGRSUZ_C03360</name>
</gene>
<dbReference type="PANTHER" id="PTHR47982:SF35">
    <property type="entry name" value="PROLINE-RICH RECEPTOR-LIKE PROTEIN KINASE PERK1-RELATED"/>
    <property type="match status" value="1"/>
</dbReference>
<name>A0A059CU62_EUCGR</name>
<keyword evidence="9" id="KW-0067">ATP-binding</keyword>
<dbReference type="eggNOG" id="KOG1187">
    <property type="taxonomic scope" value="Eukaryota"/>
</dbReference>
<dbReference type="InterPro" id="IPR047117">
    <property type="entry name" value="PERK1-13-like"/>
</dbReference>